<feature type="transmembrane region" description="Helical" evidence="6">
    <location>
        <begin position="188"/>
        <end position="211"/>
    </location>
</feature>
<protein>
    <submittedName>
        <fullName evidence="8">MFS transporter</fullName>
    </submittedName>
</protein>
<evidence type="ECO:0000313" key="8">
    <source>
        <dbReference type="EMBL" id="WCO65531.1"/>
    </source>
</evidence>
<comment type="subcellular location">
    <subcellularLocation>
        <location evidence="1">Cell membrane</location>
        <topology evidence="1">Multi-pass membrane protein</topology>
    </subcellularLocation>
</comment>
<dbReference type="RefSeq" id="WP_272735056.1">
    <property type="nucleotide sequence ID" value="NZ_CP116942.1"/>
</dbReference>
<feature type="transmembrane region" description="Helical" evidence="6">
    <location>
        <begin position="35"/>
        <end position="57"/>
    </location>
</feature>
<dbReference type="CDD" id="cd17321">
    <property type="entry name" value="MFS_MMR_MDR_like"/>
    <property type="match status" value="1"/>
</dbReference>
<dbReference type="Gene3D" id="1.20.1720.10">
    <property type="entry name" value="Multidrug resistance protein D"/>
    <property type="match status" value="1"/>
</dbReference>
<feature type="transmembrane region" description="Helical" evidence="6">
    <location>
        <begin position="69"/>
        <end position="90"/>
    </location>
</feature>
<dbReference type="Gene3D" id="1.20.1250.20">
    <property type="entry name" value="MFS general substrate transporter like domains"/>
    <property type="match status" value="1"/>
</dbReference>
<keyword evidence="3 6" id="KW-1133">Transmembrane helix</keyword>
<dbReference type="KEGG" id="ima:PO878_13590"/>
<feature type="transmembrane region" description="Helical" evidence="6">
    <location>
        <begin position="378"/>
        <end position="401"/>
    </location>
</feature>
<feature type="transmembrane region" description="Helical" evidence="6">
    <location>
        <begin position="102"/>
        <end position="121"/>
    </location>
</feature>
<feature type="transmembrane region" description="Helical" evidence="6">
    <location>
        <begin position="160"/>
        <end position="182"/>
    </location>
</feature>
<evidence type="ECO:0000259" key="7">
    <source>
        <dbReference type="PROSITE" id="PS50850"/>
    </source>
</evidence>
<feature type="transmembrane region" description="Helical" evidence="6">
    <location>
        <begin position="448"/>
        <end position="468"/>
    </location>
</feature>
<dbReference type="PANTHER" id="PTHR42718">
    <property type="entry name" value="MAJOR FACILITATOR SUPERFAMILY MULTIDRUG TRANSPORTER MFSC"/>
    <property type="match status" value="1"/>
</dbReference>
<gene>
    <name evidence="8" type="ORF">PO878_13590</name>
</gene>
<dbReference type="GO" id="GO:0022857">
    <property type="term" value="F:transmembrane transporter activity"/>
    <property type="evidence" value="ECO:0007669"/>
    <property type="project" value="InterPro"/>
</dbReference>
<reference evidence="8" key="1">
    <citation type="submission" date="2023-01" db="EMBL/GenBank/DDBJ databases">
        <title>The diversity of Class Acidimicrobiia in South China Sea sediment environments and the proposal of Iamia marina sp. nov., a novel species of the genus Iamia.</title>
        <authorList>
            <person name="He Y."/>
            <person name="Tian X."/>
        </authorList>
    </citation>
    <scope>NUCLEOTIDE SEQUENCE</scope>
    <source>
        <strain evidence="8">DSM 19957</strain>
    </source>
</reference>
<evidence type="ECO:0000256" key="2">
    <source>
        <dbReference type="ARBA" id="ARBA00022692"/>
    </source>
</evidence>
<feature type="compositionally biased region" description="Pro residues" evidence="5">
    <location>
        <begin position="504"/>
        <end position="515"/>
    </location>
</feature>
<dbReference type="InterPro" id="IPR020846">
    <property type="entry name" value="MFS_dom"/>
</dbReference>
<accession>A0AAE9YD04</accession>
<evidence type="ECO:0000256" key="4">
    <source>
        <dbReference type="ARBA" id="ARBA00023136"/>
    </source>
</evidence>
<dbReference type="PANTHER" id="PTHR42718:SF42">
    <property type="entry name" value="EXPORT PROTEIN"/>
    <property type="match status" value="1"/>
</dbReference>
<feature type="compositionally biased region" description="Low complexity" evidence="5">
    <location>
        <begin position="484"/>
        <end position="495"/>
    </location>
</feature>
<dbReference type="SUPFAM" id="SSF103473">
    <property type="entry name" value="MFS general substrate transporter"/>
    <property type="match status" value="1"/>
</dbReference>
<feature type="transmembrane region" description="Helical" evidence="6">
    <location>
        <begin position="312"/>
        <end position="332"/>
    </location>
</feature>
<evidence type="ECO:0000256" key="5">
    <source>
        <dbReference type="SAM" id="MobiDB-lite"/>
    </source>
</evidence>
<evidence type="ECO:0000256" key="1">
    <source>
        <dbReference type="ARBA" id="ARBA00004651"/>
    </source>
</evidence>
<feature type="region of interest" description="Disordered" evidence="5">
    <location>
        <begin position="1"/>
        <end position="23"/>
    </location>
</feature>
<keyword evidence="4 6" id="KW-0472">Membrane</keyword>
<feature type="transmembrane region" description="Helical" evidence="6">
    <location>
        <begin position="287"/>
        <end position="306"/>
    </location>
</feature>
<name>A0AAE9YD04_9ACTN</name>
<dbReference type="GO" id="GO:0005886">
    <property type="term" value="C:plasma membrane"/>
    <property type="evidence" value="ECO:0007669"/>
    <property type="project" value="UniProtKB-SubCell"/>
</dbReference>
<evidence type="ECO:0000313" key="9">
    <source>
        <dbReference type="Proteomes" id="UP001216390"/>
    </source>
</evidence>
<feature type="region of interest" description="Disordered" evidence="5">
    <location>
        <begin position="484"/>
        <end position="515"/>
    </location>
</feature>
<evidence type="ECO:0000256" key="3">
    <source>
        <dbReference type="ARBA" id="ARBA00022989"/>
    </source>
</evidence>
<proteinExistence type="predicted"/>
<feature type="transmembrane region" description="Helical" evidence="6">
    <location>
        <begin position="248"/>
        <end position="266"/>
    </location>
</feature>
<dbReference type="Proteomes" id="UP001216390">
    <property type="component" value="Chromosome"/>
</dbReference>
<dbReference type="PROSITE" id="PS50850">
    <property type="entry name" value="MFS"/>
    <property type="match status" value="1"/>
</dbReference>
<feature type="transmembrane region" description="Helical" evidence="6">
    <location>
        <begin position="353"/>
        <end position="372"/>
    </location>
</feature>
<dbReference type="AlphaFoldDB" id="A0AAE9YD04"/>
<feature type="transmembrane region" description="Helical" evidence="6">
    <location>
        <begin position="223"/>
        <end position="242"/>
    </location>
</feature>
<keyword evidence="2 6" id="KW-0812">Transmembrane</keyword>
<dbReference type="InterPro" id="IPR011701">
    <property type="entry name" value="MFS"/>
</dbReference>
<dbReference type="Pfam" id="PF07690">
    <property type="entry name" value="MFS_1"/>
    <property type="match status" value="1"/>
</dbReference>
<feature type="domain" description="Major facilitator superfamily (MFS) profile" evidence="7">
    <location>
        <begin position="36"/>
        <end position="475"/>
    </location>
</feature>
<dbReference type="EMBL" id="CP116942">
    <property type="protein sequence ID" value="WCO65531.1"/>
    <property type="molecule type" value="Genomic_DNA"/>
</dbReference>
<organism evidence="8 9">
    <name type="scientific">Iamia majanohamensis</name>
    <dbReference type="NCBI Taxonomy" id="467976"/>
    <lineage>
        <taxon>Bacteria</taxon>
        <taxon>Bacillati</taxon>
        <taxon>Actinomycetota</taxon>
        <taxon>Acidimicrobiia</taxon>
        <taxon>Acidimicrobiales</taxon>
        <taxon>Iamiaceae</taxon>
        <taxon>Iamia</taxon>
    </lineage>
</organism>
<keyword evidence="9" id="KW-1185">Reference proteome</keyword>
<sequence>MSGATGPRRRAHRPGPSSSVPDADLLRLDSPAGRWVMAVTVLGSGMAFLDSTVVNVALPRLGDDLDATFAGLSWVSNGYLLTLASLILVGGSVGDRIGRRRTYLAGAAAFAVASLLCALAPTIPTLVAARLLQGAAGAFLVPGSLALLQTTFHPDDRPRAIGAWSGLAGITTAVGPFLGGWLVDAASWRWVFLLNLPLAAIVLVAGHRHLVESRDPSVTGRPDLAGAALGVLGLAGATYGLIQEDVAVGGAGVLGLLGFVLVEARTAHPMMPLGVFRSRQFSGANGVTFAVYGALGAVLFLLGLVLQRALGYSPLQAGAATVPLTVVMLALSSRSGALAQRIGPRIPMTAGPAAIAVGLLLMVRIDVGGSYLGQVLPALLVFSGGLVLTVAPLTSTVLAAVDASHAGVASGINNAVSRTAGLLAVAALPLVAGFDASAEVAAPDLLAGFHRAVVAGAGLTAAGAVLAWTTIRADVLAAAGEAAEPEATPSEGEGPCYHCGVAGTPPPLEPTTPVD</sequence>
<feature type="transmembrane region" description="Helical" evidence="6">
    <location>
        <begin position="422"/>
        <end position="442"/>
    </location>
</feature>
<evidence type="ECO:0000256" key="6">
    <source>
        <dbReference type="SAM" id="Phobius"/>
    </source>
</evidence>
<dbReference type="InterPro" id="IPR036259">
    <property type="entry name" value="MFS_trans_sf"/>
</dbReference>
<feature type="transmembrane region" description="Helical" evidence="6">
    <location>
        <begin position="127"/>
        <end position="148"/>
    </location>
</feature>